<organism evidence="12 13">
    <name type="scientific">Cochliobolus heterostrophus (strain C5 / ATCC 48332 / race O)</name>
    <name type="common">Southern corn leaf blight fungus</name>
    <name type="synonym">Bipolaris maydis</name>
    <dbReference type="NCBI Taxonomy" id="701091"/>
    <lineage>
        <taxon>Eukaryota</taxon>
        <taxon>Fungi</taxon>
        <taxon>Dikarya</taxon>
        <taxon>Ascomycota</taxon>
        <taxon>Pezizomycotina</taxon>
        <taxon>Dothideomycetes</taxon>
        <taxon>Pleosporomycetidae</taxon>
        <taxon>Pleosporales</taxon>
        <taxon>Pleosporineae</taxon>
        <taxon>Pleosporaceae</taxon>
        <taxon>Bipolaris</taxon>
    </lineage>
</organism>
<dbReference type="Pfam" id="PF08659">
    <property type="entry name" value="KR"/>
    <property type="match status" value="1"/>
</dbReference>
<dbReference type="InterPro" id="IPR013217">
    <property type="entry name" value="Methyltransf_12"/>
</dbReference>
<dbReference type="InterPro" id="IPR020807">
    <property type="entry name" value="PKS_DH"/>
</dbReference>
<dbReference type="PROSITE" id="PS52004">
    <property type="entry name" value="KS3_2"/>
    <property type="match status" value="1"/>
</dbReference>
<evidence type="ECO:0000256" key="7">
    <source>
        <dbReference type="ARBA" id="ARBA00023315"/>
    </source>
</evidence>
<name>M2T607_COCH5</name>
<dbReference type="InterPro" id="IPR020843">
    <property type="entry name" value="ER"/>
</dbReference>
<dbReference type="OMA" id="NESTEHC"/>
<dbReference type="Pfam" id="PF00109">
    <property type="entry name" value="ketoacyl-synt"/>
    <property type="match status" value="1"/>
</dbReference>
<dbReference type="SUPFAM" id="SSF50129">
    <property type="entry name" value="GroES-like"/>
    <property type="match status" value="1"/>
</dbReference>
<dbReference type="SMART" id="SM00825">
    <property type="entry name" value="PKS_KS"/>
    <property type="match status" value="1"/>
</dbReference>
<dbReference type="PROSITE" id="PS00606">
    <property type="entry name" value="KS3_1"/>
    <property type="match status" value="1"/>
</dbReference>
<dbReference type="Proteomes" id="UP000016936">
    <property type="component" value="Unassembled WGS sequence"/>
</dbReference>
<dbReference type="GO" id="GO:0006633">
    <property type="term" value="P:fatty acid biosynthetic process"/>
    <property type="evidence" value="ECO:0007669"/>
    <property type="project" value="InterPro"/>
</dbReference>
<dbReference type="SMART" id="SM00826">
    <property type="entry name" value="PKS_DH"/>
    <property type="match status" value="1"/>
</dbReference>
<evidence type="ECO:0000256" key="4">
    <source>
        <dbReference type="ARBA" id="ARBA00022857"/>
    </source>
</evidence>
<dbReference type="Gene3D" id="3.40.50.150">
    <property type="entry name" value="Vaccinia Virus protein VP39"/>
    <property type="match status" value="1"/>
</dbReference>
<dbReference type="Pfam" id="PF02801">
    <property type="entry name" value="Ketoacyl-synt_C"/>
    <property type="match status" value="1"/>
</dbReference>
<evidence type="ECO:0000259" key="9">
    <source>
        <dbReference type="PROSITE" id="PS50075"/>
    </source>
</evidence>
<dbReference type="PROSITE" id="PS52019">
    <property type="entry name" value="PKS_MFAS_DH"/>
    <property type="match status" value="1"/>
</dbReference>
<dbReference type="InterPro" id="IPR029063">
    <property type="entry name" value="SAM-dependent_MTases_sf"/>
</dbReference>
<dbReference type="InterPro" id="IPR014031">
    <property type="entry name" value="Ketoacyl_synth_C"/>
</dbReference>
<dbReference type="SUPFAM" id="SSF51735">
    <property type="entry name" value="NAD(P)-binding Rossmann-fold domains"/>
    <property type="match status" value="3"/>
</dbReference>
<keyword evidence="3" id="KW-0808">Transferase</keyword>
<dbReference type="CDD" id="cd02440">
    <property type="entry name" value="AdoMet_MTases"/>
    <property type="match status" value="1"/>
</dbReference>
<dbReference type="Pfam" id="PF21089">
    <property type="entry name" value="PKS_DH_N"/>
    <property type="match status" value="1"/>
</dbReference>
<evidence type="ECO:0000313" key="12">
    <source>
        <dbReference type="EMBL" id="EMD93030.1"/>
    </source>
</evidence>
<keyword evidence="2" id="KW-0597">Phosphoprotein</keyword>
<dbReference type="InterPro" id="IPR050091">
    <property type="entry name" value="PKS_NRPS_Biosynth_Enz"/>
</dbReference>
<dbReference type="GO" id="GO:0044550">
    <property type="term" value="P:secondary metabolite biosynthetic process"/>
    <property type="evidence" value="ECO:0007669"/>
    <property type="project" value="UniProtKB-ARBA"/>
</dbReference>
<keyword evidence="5" id="KW-0560">Oxidoreductase</keyword>
<dbReference type="Gene3D" id="3.40.47.10">
    <property type="match status" value="1"/>
</dbReference>
<dbReference type="Pfam" id="PF00550">
    <property type="entry name" value="PP-binding"/>
    <property type="match status" value="1"/>
</dbReference>
<dbReference type="SUPFAM" id="SSF55048">
    <property type="entry name" value="Probable ACP-binding domain of malonyl-CoA ACP transacylase"/>
    <property type="match status" value="1"/>
</dbReference>
<keyword evidence="4" id="KW-0521">NADP</keyword>
<dbReference type="SUPFAM" id="SSF47336">
    <property type="entry name" value="ACP-like"/>
    <property type="match status" value="1"/>
</dbReference>
<sequence>MATRAFETQGHKEHDRESDPIAIIGMSCRFSGMADTPGAFWQMLSKGMTSWSRDARDRFKLESFWHPRNDLSGSFNASGLHLLRQNPAAFDNDFFSISGLEAKAMDPQQRLMLELAYETFENAGLTIKALEKSKTGVYCASTYQDYDQILGRDPELSAKYRFTGTGASMLANRISYFFDLRGPSMTIDTACSSTLVAIHEACSALRMGEIDQALIGGVNLILDPDKLMVQSSMQFLSPDGRCYSFDARASGYSRGEGVAGIMLKPLSKALKDRDTIRAILRGTSVVSDGKTLGITMPSMDSQVEAITRAYEQAGLVLADTTYIEAHGTIAGDKAEALAFTTTIGKDRREKIIVGSVKSNLGHIENASGLASVIKTVLMIENGVIPPVPTFEKSSEQLPVDQMGITIPREAILWPAGTHKRASINSTGYGGTTCHAIVEAPPKVSLFDASHDKNEAAEKVSELGRAFLFVFSHHRGGGIARWVKKLKRHLTAPLQAKDVCNPETLAFTLGCRRSHFAYRTAIVAYNHNGLCEKIEEMLRGSIRETHATGQRKICFIFTGKYKKRDRGAIADVIEGQGAQWARMGYELLSSYPVFAHAMMTAEAEFQELGAEWKLISEIGKFSESSVINEARIAQPASTALQIALVDLLTTWGVRPAFVCGHSSGEIAAAYAAGILTRRDALRAAYFRGSAIVQLRKLYPELDGGMLAVGLPETAAKKIVDELPDQLAIACINSPSSVTISGDRSTLCALQSRLNNDGVFNRLLAVDVAYHSHHVARVYQEYLASISDIRPKMANKETILISSVKGQPMNGTDMDSEYWVQNLVLPVRFSDAITNILSTFSDANCNATETDPTFIIEVGPHGALEGPVKQTVKACGRSHATKYASALTRNQDAHESILKLAGEIFSENIEICLRSVNHPIEESKGGVLTGLPPYQWFHDKLHWQESRRSKAYRFRHLPRHDLLGVPTADSIKSEPTWRNYLRSAEIPWLKDHCIGGQNLFPGAGYITMVIEALREIHMLSRDTAWKGSVILFKDINFENPLVTAHDDPAGVETFLHIRPETKTASRSSNTWKEFRIFSMSDEGESVQHCRGLVSIAPRHQDQSKASTHRNDTPSEQWVDVSPSKFYRDMHVLGNEYSGSFSIISAIQTRGWESRCRFAIYDVQSIMPGGHQQSHCLHPSTMEAALQCVFPALQAVGRLKNCTVLTSIDELRVSTDIPSTPGYNFSVQARADVFGPLKHSATLKVFSQQNDHHDPLIEVNGLIFTTLPDVSEMNNADQEAPQLCHELSWVIDITKTPWEFIVENCQRGAITVTPLHLRQKCDPFCRRAIREALSELSESQEQAITGDMRYLLNWMRSVKTDSSAEVSAIMDLTNNDIGAVGEAVYHMGSRLRGILVGDVNPLEVALEKDLFNRCYLDDDNLLRCHAQMSDYLQLARLKNPELRILEVGGGTGSLTVPLLGKLLESHGARLGSYVFTDVSADSIRRTKDLLEQWHSVMEFQTFDIEKDPESQGLELGSFDYIVASNVIHVTSSLKKTLCNLRTLLKPGGALVFVEITNPSLRWGIFGGSLPGWWLGVNDERESSPLLCAERWDEVLKSGGFSGLSKEMKDYDSAEDHEMSVLIAINPPPSGHIPITQKISIINTEQTVQLSNMLASQLHIHDDRFAVAQSHLSAVDTDQDVYIILPDLAEPSYLINPSDTEWVALQKVMRLTGTIVWVTCGAAAECSMPRHAMVTGLIRSLQAEKPQRRILTIDIDPKTLKSVEMAEDFNALICKLLVSALETGFEVESEYVIRNGMVLIPRLMPNNTLNRHVQDTLSDYHPRLEDISHSSQPLKLRIWYPGLLDTMYWECSQRDLHPLSDDEVQVAFEYIGLNFRDLMASMGQLGGEMNLLIEGSGTVLRVGKAAQGRFTKGDKVVAFAPDGLATISNLKKDHVFLLPSKLELGTSAAVLVAYSTALHCLRDVAHIRPGDSVLIHSAAGAFGQAAITVARHLKAGKIFVTVGSQEKRTLLKEKFAIEDDDIFCSRDNTFKRGVLLRTNNRGVDVALNSLSGDAIADTVSILADFGRFVEIGKRDLLNNGKLEMRNLLKCITFAVVDLVLLAKSKPRVFRELVQDALHIASSAISGAISPVVLKPVSEIESAFRLMQAGKHVGKLVLKLNPASSVRVQPQAPPLPKLRHDSSYLIVGGTGGLGRALIRHLTSLGAGQIITLSRSGHSSQEMRNLKRELSQSTTIIAEVQGSVSDPSSMRKIQGLVNDLPLRGIFQGAMSPKAGLFEDTTAKTWAESLSAKVEGTINLSESSFPDLDFFILLSSIDGIAGAPALSGYCASNTFLDAFARSLAHSGRPAISIDVGVTASEGVVAESEHVAVLHRRLGLRQYTVDEFLAIVNFAMTNCLAGKPKNAQIICGIKHEVMDSSHEDTSQRYRDPKFLHIYTSTFDHRHQTSGGRENISDIQAALQTVKTPEMAKGLTWRALRAKVAQLLVLSEKELHPARSVASYGMDSLVSVELQNWMSKFLSAQISSTELMSSRNMVELAEEVAKRSCLVPAHVFQT</sequence>
<dbReference type="SMART" id="SM00823">
    <property type="entry name" value="PKS_PP"/>
    <property type="match status" value="1"/>
</dbReference>
<feature type="domain" description="PKS/mFAS DH" evidence="11">
    <location>
        <begin position="958"/>
        <end position="1270"/>
    </location>
</feature>
<dbReference type="Pfam" id="PF08242">
    <property type="entry name" value="Methyltransf_12"/>
    <property type="match status" value="1"/>
</dbReference>
<evidence type="ECO:0000256" key="6">
    <source>
        <dbReference type="ARBA" id="ARBA00023268"/>
    </source>
</evidence>
<dbReference type="GO" id="GO:0004312">
    <property type="term" value="F:fatty acid synthase activity"/>
    <property type="evidence" value="ECO:0007669"/>
    <property type="project" value="TreeGrafter"/>
</dbReference>
<dbReference type="eggNOG" id="KOG1202">
    <property type="taxonomic scope" value="Eukaryota"/>
</dbReference>
<dbReference type="SMART" id="SM00829">
    <property type="entry name" value="PKS_ER"/>
    <property type="match status" value="1"/>
</dbReference>
<evidence type="ECO:0000259" key="10">
    <source>
        <dbReference type="PROSITE" id="PS52004"/>
    </source>
</evidence>
<dbReference type="InterPro" id="IPR013968">
    <property type="entry name" value="PKS_KR"/>
</dbReference>
<dbReference type="PROSITE" id="PS50075">
    <property type="entry name" value="CARRIER"/>
    <property type="match status" value="1"/>
</dbReference>
<keyword evidence="6" id="KW-0511">Multifunctional enzyme</keyword>
<dbReference type="SMART" id="SM00827">
    <property type="entry name" value="PKS_AT"/>
    <property type="match status" value="1"/>
</dbReference>
<dbReference type="InterPro" id="IPR001227">
    <property type="entry name" value="Ac_transferase_dom_sf"/>
</dbReference>
<dbReference type="Pfam" id="PF13602">
    <property type="entry name" value="ADH_zinc_N_2"/>
    <property type="match status" value="1"/>
</dbReference>
<dbReference type="InterPro" id="IPR020806">
    <property type="entry name" value="PKS_PP-bd"/>
</dbReference>
<dbReference type="GO" id="GO:0031177">
    <property type="term" value="F:phosphopantetheine binding"/>
    <property type="evidence" value="ECO:0007669"/>
    <property type="project" value="InterPro"/>
</dbReference>
<dbReference type="InterPro" id="IPR056501">
    <property type="entry name" value="NAD-bd_HRPKS_sdrA"/>
</dbReference>
<dbReference type="Gene3D" id="3.10.129.110">
    <property type="entry name" value="Polyketide synthase dehydratase"/>
    <property type="match status" value="1"/>
</dbReference>
<dbReference type="InterPro" id="IPR014030">
    <property type="entry name" value="Ketoacyl_synth_N"/>
</dbReference>
<dbReference type="PANTHER" id="PTHR43775:SF29">
    <property type="entry name" value="ASPERFURANONE POLYKETIDE SYNTHASE AFOG-RELATED"/>
    <property type="match status" value="1"/>
</dbReference>
<evidence type="ECO:0000256" key="3">
    <source>
        <dbReference type="ARBA" id="ARBA00022679"/>
    </source>
</evidence>
<dbReference type="Gene3D" id="3.40.50.11460">
    <property type="match status" value="1"/>
</dbReference>
<dbReference type="Gene3D" id="3.40.50.720">
    <property type="entry name" value="NAD(P)-binding Rossmann-like Domain"/>
    <property type="match status" value="1"/>
</dbReference>
<dbReference type="PANTHER" id="PTHR43775">
    <property type="entry name" value="FATTY ACID SYNTHASE"/>
    <property type="match status" value="1"/>
</dbReference>
<evidence type="ECO:0000256" key="2">
    <source>
        <dbReference type="ARBA" id="ARBA00022553"/>
    </source>
</evidence>
<keyword evidence="7" id="KW-0012">Acyltransferase</keyword>
<gene>
    <name evidence="12" type="ORF">COCHEDRAFT_96868</name>
</gene>
<protein>
    <submittedName>
        <fullName evidence="12">Uncharacterized protein</fullName>
    </submittedName>
</protein>
<dbReference type="CDD" id="cd00833">
    <property type="entry name" value="PKS"/>
    <property type="match status" value="1"/>
</dbReference>
<dbReference type="Gene3D" id="1.10.1200.10">
    <property type="entry name" value="ACP-like"/>
    <property type="match status" value="1"/>
</dbReference>
<dbReference type="Pfam" id="PF23114">
    <property type="entry name" value="NAD-bd_HRPKS_sdrA"/>
    <property type="match status" value="1"/>
</dbReference>
<dbReference type="InterPro" id="IPR049900">
    <property type="entry name" value="PKS_mFAS_DH"/>
</dbReference>
<reference evidence="13" key="2">
    <citation type="journal article" date="2013" name="PLoS Genet.">
        <title>Comparative genome structure, secondary metabolite, and effector coding capacity across Cochliobolus pathogens.</title>
        <authorList>
            <person name="Condon B.J."/>
            <person name="Leng Y."/>
            <person name="Wu D."/>
            <person name="Bushley K.E."/>
            <person name="Ohm R.A."/>
            <person name="Otillar R."/>
            <person name="Martin J."/>
            <person name="Schackwitz W."/>
            <person name="Grimwood J."/>
            <person name="MohdZainudin N."/>
            <person name="Xue C."/>
            <person name="Wang R."/>
            <person name="Manning V.A."/>
            <person name="Dhillon B."/>
            <person name="Tu Z.J."/>
            <person name="Steffenson B.J."/>
            <person name="Salamov A."/>
            <person name="Sun H."/>
            <person name="Lowry S."/>
            <person name="LaButti K."/>
            <person name="Han J."/>
            <person name="Copeland A."/>
            <person name="Lindquist E."/>
            <person name="Barry K."/>
            <person name="Schmutz J."/>
            <person name="Baker S.E."/>
            <person name="Ciuffetti L.M."/>
            <person name="Grigoriev I.V."/>
            <person name="Zhong S."/>
            <person name="Turgeon B.G."/>
        </authorList>
    </citation>
    <scope>NUCLEOTIDE SEQUENCE [LARGE SCALE GENOMIC DNA]</scope>
    <source>
        <strain evidence="13">C5 / ATCC 48332 / race O</strain>
    </source>
</reference>
<dbReference type="InterPro" id="IPR042104">
    <property type="entry name" value="PKS_dehydratase_sf"/>
</dbReference>
<dbReference type="STRING" id="701091.M2T607"/>
<dbReference type="EMBL" id="KB445574">
    <property type="protein sequence ID" value="EMD93030.1"/>
    <property type="molecule type" value="Genomic_DNA"/>
</dbReference>
<evidence type="ECO:0000256" key="1">
    <source>
        <dbReference type="ARBA" id="ARBA00022450"/>
    </source>
</evidence>
<dbReference type="GO" id="GO:0016491">
    <property type="term" value="F:oxidoreductase activity"/>
    <property type="evidence" value="ECO:0007669"/>
    <property type="project" value="UniProtKB-KW"/>
</dbReference>
<dbReference type="SMART" id="SM00822">
    <property type="entry name" value="PKS_KR"/>
    <property type="match status" value="1"/>
</dbReference>
<evidence type="ECO:0000313" key="13">
    <source>
        <dbReference type="Proteomes" id="UP000016936"/>
    </source>
</evidence>
<dbReference type="InterPro" id="IPR011032">
    <property type="entry name" value="GroES-like_sf"/>
</dbReference>
<dbReference type="OrthoDB" id="329835at2759"/>
<comment type="caution">
    <text evidence="8">Lacks conserved residue(s) required for the propagation of feature annotation.</text>
</comment>
<dbReference type="InterPro" id="IPR016036">
    <property type="entry name" value="Malonyl_transacylase_ACP-bd"/>
</dbReference>
<evidence type="ECO:0000256" key="8">
    <source>
        <dbReference type="PROSITE-ProRule" id="PRU01363"/>
    </source>
</evidence>
<dbReference type="InterPro" id="IPR009081">
    <property type="entry name" value="PP-bd_ACP"/>
</dbReference>
<feature type="domain" description="Ketosynthase family 3 (KS3)" evidence="10">
    <location>
        <begin position="18"/>
        <end position="439"/>
    </location>
</feature>
<feature type="domain" description="Carrier" evidence="9">
    <location>
        <begin position="2462"/>
        <end position="2539"/>
    </location>
</feature>
<dbReference type="Gene3D" id="3.90.180.10">
    <property type="entry name" value="Medium-chain alcohol dehydrogenases, catalytic domain"/>
    <property type="match status" value="1"/>
</dbReference>
<dbReference type="SUPFAM" id="SSF53335">
    <property type="entry name" value="S-adenosyl-L-methionine-dependent methyltransferases"/>
    <property type="match status" value="1"/>
</dbReference>
<dbReference type="InterPro" id="IPR020841">
    <property type="entry name" value="PKS_Beta-ketoAc_synthase_dom"/>
</dbReference>
<dbReference type="InterPro" id="IPR049551">
    <property type="entry name" value="PKS_DH_C"/>
</dbReference>
<accession>M2T607</accession>
<feature type="region of interest" description="C-terminal hotdog fold" evidence="8">
    <location>
        <begin position="1114"/>
        <end position="1270"/>
    </location>
</feature>
<dbReference type="CDD" id="cd05195">
    <property type="entry name" value="enoyl_red"/>
    <property type="match status" value="1"/>
</dbReference>
<dbReference type="SUPFAM" id="SSF53901">
    <property type="entry name" value="Thiolase-like"/>
    <property type="match status" value="1"/>
</dbReference>
<keyword evidence="13" id="KW-1185">Reference proteome</keyword>
<dbReference type="Gene3D" id="3.30.70.3290">
    <property type="match status" value="1"/>
</dbReference>
<dbReference type="InterPro" id="IPR016035">
    <property type="entry name" value="Acyl_Trfase/lysoPLipase"/>
</dbReference>
<dbReference type="InterPro" id="IPR057326">
    <property type="entry name" value="KR_dom"/>
</dbReference>
<dbReference type="InterPro" id="IPR018201">
    <property type="entry name" value="Ketoacyl_synth_AS"/>
</dbReference>
<dbReference type="InterPro" id="IPR049552">
    <property type="entry name" value="PKS_DH_N"/>
</dbReference>
<dbReference type="Gene3D" id="3.40.366.10">
    <property type="entry name" value="Malonyl-Coenzyme A Acyl Carrier Protein, domain 2"/>
    <property type="match status" value="1"/>
</dbReference>
<evidence type="ECO:0000256" key="5">
    <source>
        <dbReference type="ARBA" id="ARBA00023002"/>
    </source>
</evidence>
<keyword evidence="1" id="KW-0596">Phosphopantetheine</keyword>
<dbReference type="SUPFAM" id="SSF52151">
    <property type="entry name" value="FabD/lysophospholipase-like"/>
    <property type="match status" value="1"/>
</dbReference>
<reference evidence="12 13" key="1">
    <citation type="journal article" date="2012" name="PLoS Pathog.">
        <title>Diverse lifestyles and strategies of plant pathogenesis encoded in the genomes of eighteen Dothideomycetes fungi.</title>
        <authorList>
            <person name="Ohm R.A."/>
            <person name="Feau N."/>
            <person name="Henrissat B."/>
            <person name="Schoch C.L."/>
            <person name="Horwitz B.A."/>
            <person name="Barry K.W."/>
            <person name="Condon B.J."/>
            <person name="Copeland A.C."/>
            <person name="Dhillon B."/>
            <person name="Glaser F."/>
            <person name="Hesse C.N."/>
            <person name="Kosti I."/>
            <person name="LaButti K."/>
            <person name="Lindquist E.A."/>
            <person name="Lucas S."/>
            <person name="Salamov A.A."/>
            <person name="Bradshaw R.E."/>
            <person name="Ciuffetti L."/>
            <person name="Hamelin R.C."/>
            <person name="Kema G.H.J."/>
            <person name="Lawrence C."/>
            <person name="Scott J.A."/>
            <person name="Spatafora J.W."/>
            <person name="Turgeon B.G."/>
            <person name="de Wit P.J.G.M."/>
            <person name="Zhong S."/>
            <person name="Goodwin S.B."/>
            <person name="Grigoriev I.V."/>
        </authorList>
    </citation>
    <scope>NUCLEOTIDE SEQUENCE [LARGE SCALE GENOMIC DNA]</scope>
    <source>
        <strain evidence="13">C5 / ATCC 48332 / race O</strain>
    </source>
</reference>
<proteinExistence type="predicted"/>
<dbReference type="GO" id="GO:0004315">
    <property type="term" value="F:3-oxoacyl-[acyl-carrier-protein] synthase activity"/>
    <property type="evidence" value="ECO:0007669"/>
    <property type="project" value="InterPro"/>
</dbReference>
<evidence type="ECO:0000259" key="11">
    <source>
        <dbReference type="PROSITE" id="PS52019"/>
    </source>
</evidence>
<dbReference type="CDD" id="cd08954">
    <property type="entry name" value="KR_1_FAS_SDR_x"/>
    <property type="match status" value="1"/>
</dbReference>
<dbReference type="InterPro" id="IPR016039">
    <property type="entry name" value="Thiolase-like"/>
</dbReference>
<dbReference type="Pfam" id="PF14765">
    <property type="entry name" value="PS-DH"/>
    <property type="match status" value="1"/>
</dbReference>
<dbReference type="InterPro" id="IPR014043">
    <property type="entry name" value="Acyl_transferase_dom"/>
</dbReference>
<dbReference type="InterPro" id="IPR036736">
    <property type="entry name" value="ACP-like_sf"/>
</dbReference>
<feature type="region of interest" description="N-terminal hotdog fold" evidence="8">
    <location>
        <begin position="958"/>
        <end position="1098"/>
    </location>
</feature>
<dbReference type="Pfam" id="PF00698">
    <property type="entry name" value="Acyl_transf_1"/>
    <property type="match status" value="1"/>
</dbReference>
<dbReference type="InterPro" id="IPR036291">
    <property type="entry name" value="NAD(P)-bd_dom_sf"/>
</dbReference>
<dbReference type="HOGENOM" id="CLU_000022_31_5_1"/>